<organism evidence="2 3">
    <name type="scientific">Paraprevotella clara YIT 11840</name>
    <dbReference type="NCBI Taxonomy" id="762968"/>
    <lineage>
        <taxon>Bacteria</taxon>
        <taxon>Pseudomonadati</taxon>
        <taxon>Bacteroidota</taxon>
        <taxon>Bacteroidia</taxon>
        <taxon>Bacteroidales</taxon>
        <taxon>Prevotellaceae</taxon>
        <taxon>Paraprevotella</taxon>
    </lineage>
</organism>
<dbReference type="AlphaFoldDB" id="G5SPD7"/>
<protein>
    <recommendedName>
        <fullName evidence="1">Outer membrane protein beta-barrel domain-containing protein</fullName>
    </recommendedName>
</protein>
<dbReference type="eggNOG" id="COG3637">
    <property type="taxonomic scope" value="Bacteria"/>
</dbReference>
<dbReference type="STRING" id="762968.HMPREF9441_01219"/>
<dbReference type="HOGENOM" id="CLU_082049_4_2_10"/>
<dbReference type="InterPro" id="IPR025665">
    <property type="entry name" value="Beta-barrel_OMP_2"/>
</dbReference>
<dbReference type="EMBL" id="AFFY01000017">
    <property type="protein sequence ID" value="EHH00836.1"/>
    <property type="molecule type" value="Genomic_DNA"/>
</dbReference>
<accession>G5SPD7</accession>
<dbReference type="Pfam" id="PF13568">
    <property type="entry name" value="OMP_b-brl_2"/>
    <property type="match status" value="1"/>
</dbReference>
<feature type="domain" description="Outer membrane protein beta-barrel" evidence="1">
    <location>
        <begin position="42"/>
        <end position="202"/>
    </location>
</feature>
<dbReference type="PATRIC" id="fig|762968.3.peg.1090"/>
<comment type="caution">
    <text evidence="2">The sequence shown here is derived from an EMBL/GenBank/DDBJ whole genome shotgun (WGS) entry which is preliminary data.</text>
</comment>
<sequence length="225" mass="25173">MIGCFFTIFAYNYRLFYIKKYGMKRLFIIGICLCLSGMVSAQWHVGCEVGANWSTVKFPSYEMGGKRMTGFNIGAVGMYRWSERWGLQANLMYTTRGYNVSDGVIIPGDEIIKDRVEDVAVESKYIDIPVVAKFYPGLGVHLDAGMQVGFLVGRTLKYGNSRQPSSLLGERQPVDVGLVFGGGWESRSGVNVGLRYMLGLNSCYKKVDDFTNRSLMVTVGYLFCL</sequence>
<evidence type="ECO:0000313" key="3">
    <source>
        <dbReference type="Proteomes" id="UP000003598"/>
    </source>
</evidence>
<gene>
    <name evidence="2" type="ORF">HMPREF9441_01219</name>
</gene>
<evidence type="ECO:0000313" key="2">
    <source>
        <dbReference type="EMBL" id="EHH00836.1"/>
    </source>
</evidence>
<proteinExistence type="predicted"/>
<evidence type="ECO:0000259" key="1">
    <source>
        <dbReference type="Pfam" id="PF13568"/>
    </source>
</evidence>
<reference evidence="2 3" key="1">
    <citation type="submission" date="2011-03" db="EMBL/GenBank/DDBJ databases">
        <authorList>
            <person name="Weinstock G."/>
            <person name="Sodergren E."/>
            <person name="Clifton S."/>
            <person name="Fulton L."/>
            <person name="Fulton B."/>
            <person name="Courtney L."/>
            <person name="Fronick C."/>
            <person name="Harrison M."/>
            <person name="Strong C."/>
            <person name="Farmer C."/>
            <person name="Delahaunty K."/>
            <person name="Markovic C."/>
            <person name="Hall O."/>
            <person name="Minx P."/>
            <person name="Tomlinson C."/>
            <person name="Mitreva M."/>
            <person name="Hou S."/>
            <person name="Chen J."/>
            <person name="Wollam A."/>
            <person name="Pepin K.H."/>
            <person name="Johnson M."/>
            <person name="Bhonagiri V."/>
            <person name="Zhang X."/>
            <person name="Suruliraj S."/>
            <person name="Warren W."/>
            <person name="Chinwalla A."/>
            <person name="Mardis E.R."/>
            <person name="Wilson R.K."/>
        </authorList>
    </citation>
    <scope>NUCLEOTIDE SEQUENCE [LARGE SCALE GENOMIC DNA]</scope>
    <source>
        <strain evidence="2 3">YIT 11840</strain>
    </source>
</reference>
<dbReference type="Proteomes" id="UP000003598">
    <property type="component" value="Unassembled WGS sequence"/>
</dbReference>
<name>G5SPD7_9BACT</name>
<keyword evidence="3" id="KW-1185">Reference proteome</keyword>
<dbReference type="OrthoDB" id="947434at2"/>